<evidence type="ECO:0000313" key="2">
    <source>
        <dbReference type="EMBL" id="GAA2679240.1"/>
    </source>
</evidence>
<sequence length="112" mass="12076">MNANSGRSKRDPQWWLPPLLGASALVPLFFVGFFLYSFSMMYTDSCGPDRCPVTVTVPLTAAPVLYGAGTVLVLLSALLPWWPVMRTARITLAVTGVASAAVVIPVLLTTHR</sequence>
<evidence type="ECO:0000256" key="1">
    <source>
        <dbReference type="SAM" id="Phobius"/>
    </source>
</evidence>
<proteinExistence type="predicted"/>
<keyword evidence="3" id="KW-1185">Reference proteome</keyword>
<dbReference type="Proteomes" id="UP001500994">
    <property type="component" value="Unassembled WGS sequence"/>
</dbReference>
<feature type="transmembrane region" description="Helical" evidence="1">
    <location>
        <begin position="59"/>
        <end position="82"/>
    </location>
</feature>
<keyword evidence="1" id="KW-0472">Membrane</keyword>
<dbReference type="RefSeq" id="WP_344581678.1">
    <property type="nucleotide sequence ID" value="NZ_BAAARK010000024.1"/>
</dbReference>
<gene>
    <name evidence="2" type="ORF">GCM10009864_59210</name>
</gene>
<keyword evidence="1" id="KW-1133">Transmembrane helix</keyword>
<protein>
    <recommendedName>
        <fullName evidence="4">Transmembrane protein</fullName>
    </recommendedName>
</protein>
<feature type="transmembrane region" description="Helical" evidence="1">
    <location>
        <begin position="88"/>
        <end position="108"/>
    </location>
</feature>
<evidence type="ECO:0000313" key="3">
    <source>
        <dbReference type="Proteomes" id="UP001500994"/>
    </source>
</evidence>
<comment type="caution">
    <text evidence="2">The sequence shown here is derived from an EMBL/GenBank/DDBJ whole genome shotgun (WGS) entry which is preliminary data.</text>
</comment>
<organism evidence="2 3">
    <name type="scientific">Streptomyces lunalinharesii</name>
    <dbReference type="NCBI Taxonomy" id="333384"/>
    <lineage>
        <taxon>Bacteria</taxon>
        <taxon>Bacillati</taxon>
        <taxon>Actinomycetota</taxon>
        <taxon>Actinomycetes</taxon>
        <taxon>Kitasatosporales</taxon>
        <taxon>Streptomycetaceae</taxon>
        <taxon>Streptomyces</taxon>
    </lineage>
</organism>
<accession>A0ABP6F229</accession>
<dbReference type="EMBL" id="BAAARK010000024">
    <property type="protein sequence ID" value="GAA2679240.1"/>
    <property type="molecule type" value="Genomic_DNA"/>
</dbReference>
<evidence type="ECO:0008006" key="4">
    <source>
        <dbReference type="Google" id="ProtNLM"/>
    </source>
</evidence>
<keyword evidence="1" id="KW-0812">Transmembrane</keyword>
<name>A0ABP6F229_9ACTN</name>
<reference evidence="3" key="1">
    <citation type="journal article" date="2019" name="Int. J. Syst. Evol. Microbiol.">
        <title>The Global Catalogue of Microorganisms (GCM) 10K type strain sequencing project: providing services to taxonomists for standard genome sequencing and annotation.</title>
        <authorList>
            <consortium name="The Broad Institute Genomics Platform"/>
            <consortium name="The Broad Institute Genome Sequencing Center for Infectious Disease"/>
            <person name="Wu L."/>
            <person name="Ma J."/>
        </authorList>
    </citation>
    <scope>NUCLEOTIDE SEQUENCE [LARGE SCALE GENOMIC DNA]</scope>
    <source>
        <strain evidence="3">JCM 16374</strain>
    </source>
</reference>
<feature type="transmembrane region" description="Helical" evidence="1">
    <location>
        <begin position="15"/>
        <end position="38"/>
    </location>
</feature>